<keyword evidence="3" id="KW-0521">NADP</keyword>
<dbReference type="PANTHER" id="PTHR44252:SF3">
    <property type="entry name" value="D-ERYTHRULOSE REDUCTASE-RELATED"/>
    <property type="match status" value="1"/>
</dbReference>
<comment type="subunit">
    <text evidence="2">Homotetramer.</text>
</comment>
<dbReference type="Proteomes" id="UP000019146">
    <property type="component" value="Chromosome 2"/>
</dbReference>
<dbReference type="FunFam" id="3.40.50.720:FF:000084">
    <property type="entry name" value="Short-chain dehydrogenase reductase"/>
    <property type="match status" value="1"/>
</dbReference>
<dbReference type="RefSeq" id="WP_035997303.1">
    <property type="nucleotide sequence ID" value="NZ_CP012747.1"/>
</dbReference>
<evidence type="ECO:0000256" key="3">
    <source>
        <dbReference type="ARBA" id="ARBA00022857"/>
    </source>
</evidence>
<dbReference type="GO" id="GO:0050038">
    <property type="term" value="F:L-xylulose reductase (NADPH) activity"/>
    <property type="evidence" value="ECO:0007669"/>
    <property type="project" value="TreeGrafter"/>
</dbReference>
<dbReference type="SUPFAM" id="SSF51735">
    <property type="entry name" value="NAD(P)-binding Rossmann-fold domains"/>
    <property type="match status" value="1"/>
</dbReference>
<dbReference type="GO" id="GO:0004090">
    <property type="term" value="F:carbonyl reductase (NADPH) activity"/>
    <property type="evidence" value="ECO:0007669"/>
    <property type="project" value="TreeGrafter"/>
</dbReference>
<evidence type="ECO:0000256" key="2">
    <source>
        <dbReference type="ARBA" id="ARBA00011881"/>
    </source>
</evidence>
<dbReference type="PANTHER" id="PTHR44252">
    <property type="entry name" value="D-ERYTHRULOSE REDUCTASE"/>
    <property type="match status" value="1"/>
</dbReference>
<sequence length="248" mass="25485">MSTHDDPRQFDGKTVLVTGAGKGIGRATAQLLAQRGARVIALSRSAADLQTLEDETGCTTLCADLGDAGAARSAAEAAQPVDLLVNCAGIVELQPFLDTSVEAFDTIMAVNVRAAMIVAQQCARSMVGRGVGGSIVNVSSLSATVGLPLHAAYCASKAALDGLTRVMAVELGPHGIRVNTVNPVVTLTPMAEKAWSDPAKSAPMLARIPLKRFAQPLEVARTIAYLLSDESAMVSGVSLAVDGGFQAG</sequence>
<dbReference type="InterPro" id="IPR057326">
    <property type="entry name" value="KR_dom"/>
</dbReference>
<organism evidence="5 6">
    <name type="scientific">Paraburkholderia caribensis MBA4</name>
    <dbReference type="NCBI Taxonomy" id="1323664"/>
    <lineage>
        <taxon>Bacteria</taxon>
        <taxon>Pseudomonadati</taxon>
        <taxon>Pseudomonadota</taxon>
        <taxon>Betaproteobacteria</taxon>
        <taxon>Burkholderiales</taxon>
        <taxon>Burkholderiaceae</taxon>
        <taxon>Paraburkholderia</taxon>
    </lineage>
</organism>
<dbReference type="GO" id="GO:0006006">
    <property type="term" value="P:glucose metabolic process"/>
    <property type="evidence" value="ECO:0007669"/>
    <property type="project" value="TreeGrafter"/>
</dbReference>
<accession>A0A0P0RJC2</accession>
<dbReference type="KEGG" id="bcai:K788_0000120"/>
<dbReference type="Pfam" id="PF13561">
    <property type="entry name" value="adh_short_C2"/>
    <property type="match status" value="1"/>
</dbReference>
<dbReference type="PRINTS" id="PR00080">
    <property type="entry name" value="SDRFAMILY"/>
</dbReference>
<evidence type="ECO:0000313" key="5">
    <source>
        <dbReference type="EMBL" id="ALL68872.1"/>
    </source>
</evidence>
<protein>
    <submittedName>
        <fullName evidence="5">3-oxoacyl-[acyl-carrier protein] reductase</fullName>
    </submittedName>
</protein>
<dbReference type="GO" id="GO:0005997">
    <property type="term" value="P:xylulose metabolic process"/>
    <property type="evidence" value="ECO:0007669"/>
    <property type="project" value="TreeGrafter"/>
</dbReference>
<proteinExistence type="inferred from homology"/>
<evidence type="ECO:0000256" key="1">
    <source>
        <dbReference type="ARBA" id="ARBA00006484"/>
    </source>
</evidence>
<dbReference type="PROSITE" id="PS00061">
    <property type="entry name" value="ADH_SHORT"/>
    <property type="match status" value="1"/>
</dbReference>
<dbReference type="AlphaFoldDB" id="A0A0P0RJC2"/>
<dbReference type="EMBL" id="CP012747">
    <property type="protein sequence ID" value="ALL68872.1"/>
    <property type="molecule type" value="Genomic_DNA"/>
</dbReference>
<dbReference type="GeneID" id="69972523"/>
<dbReference type="InterPro" id="IPR020904">
    <property type="entry name" value="Sc_DH/Rdtase_CS"/>
</dbReference>
<dbReference type="SMART" id="SM00822">
    <property type="entry name" value="PKS_KR"/>
    <property type="match status" value="1"/>
</dbReference>
<evidence type="ECO:0000259" key="4">
    <source>
        <dbReference type="SMART" id="SM00822"/>
    </source>
</evidence>
<evidence type="ECO:0000313" key="6">
    <source>
        <dbReference type="Proteomes" id="UP000019146"/>
    </source>
</evidence>
<dbReference type="InterPro" id="IPR036291">
    <property type="entry name" value="NAD(P)-bd_dom_sf"/>
</dbReference>
<gene>
    <name evidence="5" type="ORF">K788_0000120</name>
</gene>
<comment type="similarity">
    <text evidence="1">Belongs to the short-chain dehydrogenases/reductases (SDR) family.</text>
</comment>
<dbReference type="Gene3D" id="3.40.50.720">
    <property type="entry name" value="NAD(P)-binding Rossmann-like Domain"/>
    <property type="match status" value="1"/>
</dbReference>
<dbReference type="InterPro" id="IPR002347">
    <property type="entry name" value="SDR_fam"/>
</dbReference>
<name>A0A0P0RJC2_9BURK</name>
<dbReference type="InterPro" id="IPR051737">
    <property type="entry name" value="L-xylulose/Carbonyl_redctase"/>
</dbReference>
<feature type="domain" description="Ketoreductase" evidence="4">
    <location>
        <begin position="13"/>
        <end position="184"/>
    </location>
</feature>
<reference evidence="5 6" key="1">
    <citation type="journal article" date="2014" name="Genome Announc.">
        <title>Draft Genome Sequence of the Haloacid-Degrading Burkholderia caribensis Strain MBA4.</title>
        <authorList>
            <person name="Pan Y."/>
            <person name="Kong K.F."/>
            <person name="Tsang J.S."/>
        </authorList>
    </citation>
    <scope>NUCLEOTIDE SEQUENCE [LARGE SCALE GENOMIC DNA]</scope>
    <source>
        <strain evidence="5 6">MBA4</strain>
    </source>
</reference>
<dbReference type="PRINTS" id="PR00081">
    <property type="entry name" value="GDHRDH"/>
</dbReference>